<organism evidence="10 11">
    <name type="scientific">Listeria monocytogenes serotype 4a (strain M7)</name>
    <dbReference type="NCBI Taxonomy" id="1030009"/>
    <lineage>
        <taxon>Bacteria</taxon>
        <taxon>Bacillati</taxon>
        <taxon>Bacillota</taxon>
        <taxon>Bacilli</taxon>
        <taxon>Bacillales</taxon>
        <taxon>Listeriaceae</taxon>
        <taxon>Listeria</taxon>
    </lineage>
</organism>
<protein>
    <submittedName>
        <fullName evidence="10">Dipeptidase</fullName>
    </submittedName>
</protein>
<evidence type="ECO:0000256" key="4">
    <source>
        <dbReference type="ARBA" id="ARBA00022723"/>
    </source>
</evidence>
<dbReference type="InterPro" id="IPR050072">
    <property type="entry name" value="Peptidase_M20A"/>
</dbReference>
<gene>
    <name evidence="10" type="ordered locus">LMM7_1712</name>
</gene>
<dbReference type="InterPro" id="IPR002933">
    <property type="entry name" value="Peptidase_M20"/>
</dbReference>
<dbReference type="Gene3D" id="3.40.630.10">
    <property type="entry name" value="Zn peptidases"/>
    <property type="match status" value="1"/>
</dbReference>
<keyword evidence="4" id="KW-0479">Metal-binding</keyword>
<dbReference type="Pfam" id="PF01546">
    <property type="entry name" value="Peptidase_M20"/>
    <property type="match status" value="1"/>
</dbReference>
<keyword evidence="7" id="KW-0224">Dipeptidase</keyword>
<comment type="cofactor">
    <cofactor evidence="1">
        <name>Zn(2+)</name>
        <dbReference type="ChEBI" id="CHEBI:29105"/>
    </cofactor>
</comment>
<dbReference type="GO" id="GO:0008777">
    <property type="term" value="F:acetylornithine deacetylase activity"/>
    <property type="evidence" value="ECO:0007669"/>
    <property type="project" value="TreeGrafter"/>
</dbReference>
<dbReference type="Proteomes" id="UP000000486">
    <property type="component" value="Chromosome"/>
</dbReference>
<sequence length="470" mass="51949">MTEINWQKEVESRKDDFLEDLKGLLRIPSVRDDSKKTEDAPFGPDVKRALDYMIELGKKDGFTAKEVGNVAGHLEYGQGEELVGVLGHVDVVPVGDGWTNGPFEPTLRDGKLYARGVADDKGPTIAGYYALKIIKELGLPLSRRVRIIVGSDEESGMSCVERYFETEEQPTLGFVPDAEFPIIHAEKGISELDVSFKDGEASGEAAFRLLSVESGERYNMVPDHATAILEDVKDFDKVASAFKTFLANHPVEGTLEENGKSVKINIVGKSAHAMEPNNGVNAGLHLVAFLGKFKLTGAANDFVTFGRDYLFGDSRAVKLGISYEDEESGELTMNVGVIRYDVAEGGKYGLNFRYPVTANMDKLKNKMQTVVYEYNAQYTHYEDSKPLFVPKDHPLIQVLQEVYTKQTGEEATLLAIGGGTYARHMETGVAFGALFPGREDTMHQKDEFSYFDDLLKATAIYAEALYKLAK</sequence>
<evidence type="ECO:0000256" key="3">
    <source>
        <dbReference type="ARBA" id="ARBA00022670"/>
    </source>
</evidence>
<dbReference type="GO" id="GO:0006526">
    <property type="term" value="P:L-arginine biosynthetic process"/>
    <property type="evidence" value="ECO:0007669"/>
    <property type="project" value="TreeGrafter"/>
</dbReference>
<dbReference type="SUPFAM" id="SSF53187">
    <property type="entry name" value="Zn-dependent exopeptidases"/>
    <property type="match status" value="1"/>
</dbReference>
<dbReference type="PANTHER" id="PTHR43808">
    <property type="entry name" value="ACETYLORNITHINE DEACETYLASE"/>
    <property type="match status" value="1"/>
</dbReference>
<reference evidence="10 11" key="1">
    <citation type="journal article" date="2011" name="J. Bacteriol.">
        <title>Genome sequence of the nonpathogenic Listeria monocytogenes serovar 4a strain M7.</title>
        <authorList>
            <person name="Chen J."/>
            <person name="Xia Y."/>
            <person name="Cheng C."/>
            <person name="Fang C."/>
            <person name="Shan Y."/>
            <person name="Jin G."/>
            <person name="Fang W."/>
        </authorList>
    </citation>
    <scope>NUCLEOTIDE SEQUENCE [LARGE SCALE GENOMIC DNA]</scope>
    <source>
        <strain evidence="10 11">M7</strain>
    </source>
</reference>
<keyword evidence="5" id="KW-0378">Hydrolase</keyword>
<evidence type="ECO:0000313" key="10">
    <source>
        <dbReference type="EMBL" id="AEH92717.1"/>
    </source>
</evidence>
<keyword evidence="3" id="KW-0645">Protease</keyword>
<dbReference type="NCBIfam" id="NF005591">
    <property type="entry name" value="PRK07318.1"/>
    <property type="match status" value="1"/>
</dbReference>
<keyword evidence="8" id="KW-0482">Metalloprotease</keyword>
<evidence type="ECO:0000313" key="11">
    <source>
        <dbReference type="Proteomes" id="UP000000486"/>
    </source>
</evidence>
<keyword evidence="6" id="KW-0862">Zinc</keyword>
<evidence type="ECO:0000259" key="9">
    <source>
        <dbReference type="Pfam" id="PF07687"/>
    </source>
</evidence>
<dbReference type="CDD" id="cd03888">
    <property type="entry name" value="M20_PepV"/>
    <property type="match status" value="1"/>
</dbReference>
<name>A0A0E0UWB1_LISMM</name>
<comment type="similarity">
    <text evidence="2">Belongs to the peptidase M20A family.</text>
</comment>
<dbReference type="InterPro" id="IPR001261">
    <property type="entry name" value="ArgE/DapE_CS"/>
</dbReference>
<dbReference type="InterPro" id="IPR010964">
    <property type="entry name" value="M20A_pepV-rel"/>
</dbReference>
<dbReference type="SUPFAM" id="SSF55031">
    <property type="entry name" value="Bacterial exopeptidase dimerisation domain"/>
    <property type="match status" value="1"/>
</dbReference>
<dbReference type="PATRIC" id="fig|1030009.3.peg.1700"/>
<dbReference type="Gene3D" id="3.30.70.360">
    <property type="match status" value="2"/>
</dbReference>
<dbReference type="EMBL" id="CP002816">
    <property type="protein sequence ID" value="AEH92717.1"/>
    <property type="molecule type" value="Genomic_DNA"/>
</dbReference>
<feature type="domain" description="Peptidase M20 dimerisation" evidence="9">
    <location>
        <begin position="260"/>
        <end position="377"/>
    </location>
</feature>
<dbReference type="GO" id="GO:0008270">
    <property type="term" value="F:zinc ion binding"/>
    <property type="evidence" value="ECO:0007669"/>
    <property type="project" value="InterPro"/>
</dbReference>
<dbReference type="InterPro" id="IPR011650">
    <property type="entry name" value="Peptidase_M20_dimer"/>
</dbReference>
<dbReference type="PROSITE" id="PS00758">
    <property type="entry name" value="ARGE_DAPE_CPG2_1"/>
    <property type="match status" value="1"/>
</dbReference>
<evidence type="ECO:0000256" key="5">
    <source>
        <dbReference type="ARBA" id="ARBA00022801"/>
    </source>
</evidence>
<dbReference type="GO" id="GO:0006508">
    <property type="term" value="P:proteolysis"/>
    <property type="evidence" value="ECO:0007669"/>
    <property type="project" value="UniProtKB-KW"/>
</dbReference>
<evidence type="ECO:0000256" key="8">
    <source>
        <dbReference type="ARBA" id="ARBA00023049"/>
    </source>
</evidence>
<evidence type="ECO:0000256" key="7">
    <source>
        <dbReference type="ARBA" id="ARBA00022997"/>
    </source>
</evidence>
<dbReference type="GO" id="GO:0008237">
    <property type="term" value="F:metallopeptidase activity"/>
    <property type="evidence" value="ECO:0007669"/>
    <property type="project" value="UniProtKB-KW"/>
</dbReference>
<evidence type="ECO:0000256" key="2">
    <source>
        <dbReference type="ARBA" id="ARBA00006247"/>
    </source>
</evidence>
<dbReference type="PANTHER" id="PTHR43808:SF31">
    <property type="entry name" value="N-ACETYL-L-CITRULLINE DEACETYLASE"/>
    <property type="match status" value="1"/>
</dbReference>
<dbReference type="InterPro" id="IPR036264">
    <property type="entry name" value="Bact_exopeptidase_dim_dom"/>
</dbReference>
<proteinExistence type="inferred from homology"/>
<dbReference type="NCBIfam" id="TIGR01887">
    <property type="entry name" value="dipeptidaselike"/>
    <property type="match status" value="1"/>
</dbReference>
<accession>A0A0E0UWB1</accession>
<dbReference type="KEGG" id="lmq:LMM7_1712"/>
<evidence type="ECO:0000256" key="6">
    <source>
        <dbReference type="ARBA" id="ARBA00022833"/>
    </source>
</evidence>
<dbReference type="Pfam" id="PF07687">
    <property type="entry name" value="M20_dimer"/>
    <property type="match status" value="1"/>
</dbReference>
<dbReference type="AlphaFoldDB" id="A0A0E0UWB1"/>
<dbReference type="HOGENOM" id="CLU_031786_2_0_9"/>
<dbReference type="GO" id="GO:0016805">
    <property type="term" value="F:dipeptidase activity"/>
    <property type="evidence" value="ECO:0007669"/>
    <property type="project" value="UniProtKB-KW"/>
</dbReference>
<evidence type="ECO:0000256" key="1">
    <source>
        <dbReference type="ARBA" id="ARBA00001947"/>
    </source>
</evidence>
<dbReference type="RefSeq" id="WP_003727355.1">
    <property type="nucleotide sequence ID" value="NC_017537.1"/>
</dbReference>